<comment type="caution">
    <text evidence="6">The sequence shown here is derived from an EMBL/GenBank/DDBJ whole genome shotgun (WGS) entry which is preliminary data.</text>
</comment>
<gene>
    <name evidence="6" type="ORF">HY730_00700</name>
</gene>
<dbReference type="InterPro" id="IPR050129">
    <property type="entry name" value="Zn_alcohol_dh"/>
</dbReference>
<dbReference type="InterPro" id="IPR013154">
    <property type="entry name" value="ADH-like_N"/>
</dbReference>
<dbReference type="PROSITE" id="PS00059">
    <property type="entry name" value="ADH_ZINC"/>
    <property type="match status" value="1"/>
</dbReference>
<dbReference type="GO" id="GO:0016616">
    <property type="term" value="F:oxidoreductase activity, acting on the CH-OH group of donors, NAD or NADP as acceptor"/>
    <property type="evidence" value="ECO:0007669"/>
    <property type="project" value="UniProtKB-ARBA"/>
</dbReference>
<dbReference type="Pfam" id="PF08240">
    <property type="entry name" value="ADH_N"/>
    <property type="match status" value="1"/>
</dbReference>
<evidence type="ECO:0000256" key="1">
    <source>
        <dbReference type="ARBA" id="ARBA00022723"/>
    </source>
</evidence>
<dbReference type="PANTHER" id="PTHR43401:SF2">
    <property type="entry name" value="L-THREONINE 3-DEHYDROGENASE"/>
    <property type="match status" value="1"/>
</dbReference>
<dbReference type="GO" id="GO:0008270">
    <property type="term" value="F:zinc ion binding"/>
    <property type="evidence" value="ECO:0007669"/>
    <property type="project" value="InterPro"/>
</dbReference>
<dbReference type="InterPro" id="IPR020843">
    <property type="entry name" value="ER"/>
</dbReference>
<dbReference type="SUPFAM" id="SSF50129">
    <property type="entry name" value="GroES-like"/>
    <property type="match status" value="1"/>
</dbReference>
<dbReference type="Proteomes" id="UP000772181">
    <property type="component" value="Unassembled WGS sequence"/>
</dbReference>
<evidence type="ECO:0000256" key="4">
    <source>
        <dbReference type="RuleBase" id="RU361277"/>
    </source>
</evidence>
<dbReference type="Gene3D" id="3.90.180.10">
    <property type="entry name" value="Medium-chain alcohol dehydrogenases, catalytic domain"/>
    <property type="match status" value="1"/>
</dbReference>
<proteinExistence type="inferred from homology"/>
<evidence type="ECO:0000256" key="3">
    <source>
        <dbReference type="ARBA" id="ARBA00023002"/>
    </source>
</evidence>
<dbReference type="InterPro" id="IPR002328">
    <property type="entry name" value="ADH_Zn_CS"/>
</dbReference>
<dbReference type="EMBL" id="JACQWF010000029">
    <property type="protein sequence ID" value="MBI4594879.1"/>
    <property type="molecule type" value="Genomic_DNA"/>
</dbReference>
<dbReference type="InterPro" id="IPR011032">
    <property type="entry name" value="GroES-like_sf"/>
</dbReference>
<name>A0A933GLB5_UNCTE</name>
<evidence type="ECO:0000256" key="2">
    <source>
        <dbReference type="ARBA" id="ARBA00022833"/>
    </source>
</evidence>
<dbReference type="InterPro" id="IPR036291">
    <property type="entry name" value="NAD(P)-bd_dom_sf"/>
</dbReference>
<dbReference type="InterPro" id="IPR013149">
    <property type="entry name" value="ADH-like_C"/>
</dbReference>
<comment type="similarity">
    <text evidence="4">Belongs to the zinc-containing alcohol dehydrogenase family.</text>
</comment>
<feature type="domain" description="Enoyl reductase (ER)" evidence="5">
    <location>
        <begin position="9"/>
        <end position="337"/>
    </location>
</feature>
<dbReference type="SMART" id="SM00829">
    <property type="entry name" value="PKS_ER"/>
    <property type="match status" value="1"/>
</dbReference>
<keyword evidence="2 4" id="KW-0862">Zinc</keyword>
<dbReference type="AlphaFoldDB" id="A0A933GLB5"/>
<dbReference type="SUPFAM" id="SSF51735">
    <property type="entry name" value="NAD(P)-binding Rossmann-fold domains"/>
    <property type="match status" value="1"/>
</dbReference>
<keyword evidence="1 4" id="KW-0479">Metal-binding</keyword>
<reference evidence="6" key="1">
    <citation type="submission" date="2020-07" db="EMBL/GenBank/DDBJ databases">
        <title>Huge and variable diversity of episymbiotic CPR bacteria and DPANN archaea in groundwater ecosystems.</title>
        <authorList>
            <person name="He C.Y."/>
            <person name="Keren R."/>
            <person name="Whittaker M."/>
            <person name="Farag I.F."/>
            <person name="Doudna J."/>
            <person name="Cate J.H.D."/>
            <person name="Banfield J.F."/>
        </authorList>
    </citation>
    <scope>NUCLEOTIDE SEQUENCE</scope>
    <source>
        <strain evidence="6">NC_groundwater_1482_Ag_S-0.65um_47_24</strain>
    </source>
</reference>
<evidence type="ECO:0000259" key="5">
    <source>
        <dbReference type="SMART" id="SM00829"/>
    </source>
</evidence>
<organism evidence="6 7">
    <name type="scientific">Tectimicrobiota bacterium</name>
    <dbReference type="NCBI Taxonomy" id="2528274"/>
    <lineage>
        <taxon>Bacteria</taxon>
        <taxon>Pseudomonadati</taxon>
        <taxon>Nitrospinota/Tectimicrobiota group</taxon>
        <taxon>Candidatus Tectimicrobiota</taxon>
    </lineage>
</organism>
<accession>A0A933GLB5</accession>
<evidence type="ECO:0000313" key="7">
    <source>
        <dbReference type="Proteomes" id="UP000772181"/>
    </source>
</evidence>
<dbReference type="Pfam" id="PF00107">
    <property type="entry name" value="ADH_zinc_N"/>
    <property type="match status" value="1"/>
</dbReference>
<dbReference type="Gene3D" id="3.40.50.720">
    <property type="entry name" value="NAD(P)-binding Rossmann-like Domain"/>
    <property type="match status" value="1"/>
</dbReference>
<sequence>MRVAMYYNNRDVRLQELEMPGICTGELLIRAEACGICGSDVMEWYRIKKAPLVLGHEVTGQVVQVGQGVKGYKEGDRVFVSHHVPCNTCHYCLSGHTSVCDTLRSTNFDPGGFSEYIRIPEINVNRGVYLLPDDLSYEDGTFIEPLACVLRGFNLVGMKAGQSLLIIGCGITGLLQIKLACALGASRIFAVDINEFRLNVAKKFGAHTIMHATEDVPKVIRRYNDDRLADLVIVSTGSPSVLAQAWQSVDRGGTILLFAPTEPGLSLPVPFYELWRNEVTITTSYAANPAEIKTAIELLRERRVQVQPMITHRLGLADTGEGFRLVASAQDSIKVIIEPQR</sequence>
<protein>
    <submittedName>
        <fullName evidence="6">Alcohol dehydrogenase catalytic domain-containing protein</fullName>
    </submittedName>
</protein>
<comment type="cofactor">
    <cofactor evidence="4">
        <name>Zn(2+)</name>
        <dbReference type="ChEBI" id="CHEBI:29105"/>
    </cofactor>
</comment>
<evidence type="ECO:0000313" key="6">
    <source>
        <dbReference type="EMBL" id="MBI4594879.1"/>
    </source>
</evidence>
<keyword evidence="3" id="KW-0560">Oxidoreductase</keyword>
<dbReference type="PANTHER" id="PTHR43401">
    <property type="entry name" value="L-THREONINE 3-DEHYDROGENASE"/>
    <property type="match status" value="1"/>
</dbReference>